<dbReference type="Gene3D" id="1.20.1070.10">
    <property type="entry name" value="Rhodopsin 7-helix transmembrane proteins"/>
    <property type="match status" value="1"/>
</dbReference>
<name>A0ABN7RYZ9_OIKDI</name>
<dbReference type="Proteomes" id="UP001158576">
    <property type="component" value="Chromosome PAR"/>
</dbReference>
<comment type="subcellular location">
    <subcellularLocation>
        <location evidence="1">Membrane</location>
        <topology evidence="1">Multi-pass membrane protein</topology>
    </subcellularLocation>
</comment>
<feature type="region of interest" description="Disordered" evidence="5">
    <location>
        <begin position="421"/>
        <end position="448"/>
    </location>
</feature>
<protein>
    <submittedName>
        <fullName evidence="8">Oidioi.mRNA.OKI2018_I69.PAR.g12188.t1.cds</fullName>
    </submittedName>
</protein>
<dbReference type="PANTHER" id="PTHR45620:SF15">
    <property type="entry name" value="DIURETIC HORMONE 44 RECEPTOR 1-RELATED"/>
    <property type="match status" value="1"/>
</dbReference>
<evidence type="ECO:0000313" key="9">
    <source>
        <dbReference type="Proteomes" id="UP001158576"/>
    </source>
</evidence>
<feature type="transmembrane region" description="Helical" evidence="6">
    <location>
        <begin position="222"/>
        <end position="241"/>
    </location>
</feature>
<evidence type="ECO:0000256" key="2">
    <source>
        <dbReference type="ARBA" id="ARBA00022692"/>
    </source>
</evidence>
<feature type="compositionally biased region" description="Low complexity" evidence="5">
    <location>
        <begin position="425"/>
        <end position="436"/>
    </location>
</feature>
<feature type="transmembrane region" description="Helical" evidence="6">
    <location>
        <begin position="151"/>
        <end position="170"/>
    </location>
</feature>
<feature type="transmembrane region" description="Helical" evidence="6">
    <location>
        <begin position="103"/>
        <end position="123"/>
    </location>
</feature>
<dbReference type="PANTHER" id="PTHR45620">
    <property type="entry name" value="PDF RECEPTOR-LIKE PROTEIN-RELATED"/>
    <property type="match status" value="1"/>
</dbReference>
<dbReference type="PRINTS" id="PR00249">
    <property type="entry name" value="GPCRSECRETIN"/>
</dbReference>
<keyword evidence="3 6" id="KW-1133">Transmembrane helix</keyword>
<dbReference type="EMBL" id="OU015568">
    <property type="protein sequence ID" value="CAG5089368.1"/>
    <property type="molecule type" value="Genomic_DNA"/>
</dbReference>
<evidence type="ECO:0000313" key="8">
    <source>
        <dbReference type="EMBL" id="CAG5089368.1"/>
    </source>
</evidence>
<proteinExistence type="predicted"/>
<keyword evidence="2 6" id="KW-0812">Transmembrane</keyword>
<feature type="transmembrane region" description="Helical" evidence="6">
    <location>
        <begin position="292"/>
        <end position="315"/>
    </location>
</feature>
<keyword evidence="4 6" id="KW-0472">Membrane</keyword>
<dbReference type="InterPro" id="IPR000832">
    <property type="entry name" value="GPCR_2_secretin-like"/>
</dbReference>
<evidence type="ECO:0000256" key="5">
    <source>
        <dbReference type="SAM" id="MobiDB-lite"/>
    </source>
</evidence>
<dbReference type="InterPro" id="IPR050332">
    <property type="entry name" value="GPCR_2"/>
</dbReference>
<sequence length="448" mass="51117">MGSYSGNITVSCDAESGRTNYNESLCHKLESSNTECTAMIEDYHVFGDALGYNITACPELLINKRMGQIHFIGKGFSFLLLLTAFIIFFLIRTVRCWRNTIHWNLITSLICQISTESILTYLVRKHLEITKSYPWICRSLYAAQNYFQLCMYHWLLVEGIYLYVMVGVVYNTARVKMWMYKILGWGVPGIIVALWAVFASNVMEDQCWMSHSPIEWIRRTPILLILATNLFILLNIIRILMTQGNTRMINQNKPQVQQALKATLLLSPLLGMTYVIFLVNPNTDPETSGFHVFAYINSVLSGFQGAFVSIFYCFFNSETQRHLKLPRKFYGLQRRISNRRAAVRERLNPSESRATVTENISSTFHWRDADDNVSIKDMFRPKSLSLRPPTVYSSTSLLPTPTPSTATEEFLSAYIPGYSRRASRASRNSRASSKASIGENGNGNIKLK</sequence>
<evidence type="ECO:0000256" key="3">
    <source>
        <dbReference type="ARBA" id="ARBA00022989"/>
    </source>
</evidence>
<accession>A0ABN7RYZ9</accession>
<feature type="transmembrane region" description="Helical" evidence="6">
    <location>
        <begin position="262"/>
        <end position="280"/>
    </location>
</feature>
<evidence type="ECO:0000256" key="6">
    <source>
        <dbReference type="SAM" id="Phobius"/>
    </source>
</evidence>
<feature type="transmembrane region" description="Helical" evidence="6">
    <location>
        <begin position="71"/>
        <end position="91"/>
    </location>
</feature>
<keyword evidence="9" id="KW-1185">Reference proteome</keyword>
<dbReference type="InterPro" id="IPR017981">
    <property type="entry name" value="GPCR_2-like_7TM"/>
</dbReference>
<organism evidence="8 9">
    <name type="scientific">Oikopleura dioica</name>
    <name type="common">Tunicate</name>
    <dbReference type="NCBI Taxonomy" id="34765"/>
    <lineage>
        <taxon>Eukaryota</taxon>
        <taxon>Metazoa</taxon>
        <taxon>Chordata</taxon>
        <taxon>Tunicata</taxon>
        <taxon>Appendicularia</taxon>
        <taxon>Copelata</taxon>
        <taxon>Oikopleuridae</taxon>
        <taxon>Oikopleura</taxon>
    </lineage>
</organism>
<evidence type="ECO:0000256" key="1">
    <source>
        <dbReference type="ARBA" id="ARBA00004141"/>
    </source>
</evidence>
<evidence type="ECO:0000256" key="4">
    <source>
        <dbReference type="ARBA" id="ARBA00023136"/>
    </source>
</evidence>
<feature type="transmembrane region" description="Helical" evidence="6">
    <location>
        <begin position="182"/>
        <end position="202"/>
    </location>
</feature>
<reference evidence="8 9" key="1">
    <citation type="submission" date="2021-04" db="EMBL/GenBank/DDBJ databases">
        <authorList>
            <person name="Bliznina A."/>
        </authorList>
    </citation>
    <scope>NUCLEOTIDE SEQUENCE [LARGE SCALE GENOMIC DNA]</scope>
</reference>
<dbReference type="PROSITE" id="PS50261">
    <property type="entry name" value="G_PROTEIN_RECEP_F2_4"/>
    <property type="match status" value="1"/>
</dbReference>
<feature type="domain" description="G-protein coupled receptors family 2 profile 2" evidence="7">
    <location>
        <begin position="66"/>
        <end position="316"/>
    </location>
</feature>
<evidence type="ECO:0000259" key="7">
    <source>
        <dbReference type="PROSITE" id="PS50261"/>
    </source>
</evidence>
<dbReference type="Pfam" id="PF00002">
    <property type="entry name" value="7tm_2"/>
    <property type="match status" value="1"/>
</dbReference>
<gene>
    <name evidence="8" type="ORF">OKIOD_LOCUS3746</name>
</gene>